<evidence type="ECO:0000313" key="2">
    <source>
        <dbReference type="Proteomes" id="UP000295367"/>
    </source>
</evidence>
<organism evidence="1 2">
    <name type="scientific">Sulfurirhabdus autotrophica</name>
    <dbReference type="NCBI Taxonomy" id="1706046"/>
    <lineage>
        <taxon>Bacteria</taxon>
        <taxon>Pseudomonadati</taxon>
        <taxon>Pseudomonadota</taxon>
        <taxon>Betaproteobacteria</taxon>
        <taxon>Nitrosomonadales</taxon>
        <taxon>Sulfuricellaceae</taxon>
        <taxon>Sulfurirhabdus</taxon>
    </lineage>
</organism>
<proteinExistence type="predicted"/>
<reference evidence="1 2" key="1">
    <citation type="submission" date="2019-03" db="EMBL/GenBank/DDBJ databases">
        <title>Genomic Encyclopedia of Type Strains, Phase IV (KMG-IV): sequencing the most valuable type-strain genomes for metagenomic binning, comparative biology and taxonomic classification.</title>
        <authorList>
            <person name="Goeker M."/>
        </authorList>
    </citation>
    <scope>NUCLEOTIDE SEQUENCE [LARGE SCALE GENOMIC DNA]</scope>
    <source>
        <strain evidence="1 2">DSM 100309</strain>
    </source>
</reference>
<comment type="caution">
    <text evidence="1">The sequence shown here is derived from an EMBL/GenBank/DDBJ whole genome shotgun (WGS) entry which is preliminary data.</text>
</comment>
<gene>
    <name evidence="1" type="ORF">EDC63_13421</name>
</gene>
<dbReference type="RefSeq" id="WP_124946899.1">
    <property type="nucleotide sequence ID" value="NZ_BHVT01000047.1"/>
</dbReference>
<keyword evidence="2" id="KW-1185">Reference proteome</keyword>
<name>A0A4R3XQI5_9PROT</name>
<sequence>MSGKQYKTSAALTGISADKAFKKAYASVVKKGYQIVQSDKNMGMISAAQQVSHSQGGKTAPLNILVESDSSTGSTLTFSFSTAGGLMASEDTVRDEFCKITNEVLGL</sequence>
<protein>
    <submittedName>
        <fullName evidence="1">Uncharacterized protein</fullName>
    </submittedName>
</protein>
<accession>A0A4R3XQI5</accession>
<dbReference type="AlphaFoldDB" id="A0A4R3XQI5"/>
<dbReference type="EMBL" id="SMCO01000034">
    <property type="protein sequence ID" value="TCV79199.1"/>
    <property type="molecule type" value="Genomic_DNA"/>
</dbReference>
<dbReference type="Proteomes" id="UP000295367">
    <property type="component" value="Unassembled WGS sequence"/>
</dbReference>
<evidence type="ECO:0000313" key="1">
    <source>
        <dbReference type="EMBL" id="TCV79199.1"/>
    </source>
</evidence>